<dbReference type="EMBL" id="KK914227">
    <property type="protein sequence ID" value="KDP45593.1"/>
    <property type="molecule type" value="Genomic_DNA"/>
</dbReference>
<sequence length="172" mass="17227">MARGRAFDSDASGSGSRGGHGPGRSARGRGGSIPRPSSGTSGASSSAQRPVLPPSHPSSGTSGASSSAQRPVLPPSQPSAPSSSAPSSSGPVQTPPAAQSPTVQASSEPRITLSLVAGQHCNVSIMAERNQAVRAQNQQHASATEASVPPLKVSATSLIVIYPRRYCVLSPN</sequence>
<feature type="compositionally biased region" description="Polar residues" evidence="1">
    <location>
        <begin position="90"/>
        <end position="109"/>
    </location>
</feature>
<evidence type="ECO:0000256" key="1">
    <source>
        <dbReference type="SAM" id="MobiDB-lite"/>
    </source>
</evidence>
<keyword evidence="3" id="KW-1185">Reference proteome</keyword>
<accession>A0A067LEB7</accession>
<dbReference type="AlphaFoldDB" id="A0A067LEB7"/>
<reference evidence="2 3" key="1">
    <citation type="journal article" date="2014" name="PLoS ONE">
        <title>Global Analysis of Gene Expression Profiles in Physic Nut (Jatropha curcas L.) Seedlings Exposed to Salt Stress.</title>
        <authorList>
            <person name="Zhang L."/>
            <person name="Zhang C."/>
            <person name="Wu P."/>
            <person name="Chen Y."/>
            <person name="Li M."/>
            <person name="Jiang H."/>
            <person name="Wu G."/>
        </authorList>
    </citation>
    <scope>NUCLEOTIDE SEQUENCE [LARGE SCALE GENOMIC DNA]</scope>
    <source>
        <strain evidence="3">cv. GZQX0401</strain>
        <tissue evidence="2">Young leaves</tissue>
    </source>
</reference>
<feature type="compositionally biased region" description="Low complexity" evidence="1">
    <location>
        <begin position="32"/>
        <end position="47"/>
    </location>
</feature>
<protein>
    <submittedName>
        <fullName evidence="2">Uncharacterized protein</fullName>
    </submittedName>
</protein>
<feature type="compositionally biased region" description="Low complexity" evidence="1">
    <location>
        <begin position="57"/>
        <end position="68"/>
    </location>
</feature>
<evidence type="ECO:0000313" key="3">
    <source>
        <dbReference type="Proteomes" id="UP000027138"/>
    </source>
</evidence>
<name>A0A067LEB7_JATCU</name>
<evidence type="ECO:0000313" key="2">
    <source>
        <dbReference type="EMBL" id="KDP45593.1"/>
    </source>
</evidence>
<organism evidence="2 3">
    <name type="scientific">Jatropha curcas</name>
    <name type="common">Barbados nut</name>
    <dbReference type="NCBI Taxonomy" id="180498"/>
    <lineage>
        <taxon>Eukaryota</taxon>
        <taxon>Viridiplantae</taxon>
        <taxon>Streptophyta</taxon>
        <taxon>Embryophyta</taxon>
        <taxon>Tracheophyta</taxon>
        <taxon>Spermatophyta</taxon>
        <taxon>Magnoliopsida</taxon>
        <taxon>eudicotyledons</taxon>
        <taxon>Gunneridae</taxon>
        <taxon>Pentapetalae</taxon>
        <taxon>rosids</taxon>
        <taxon>fabids</taxon>
        <taxon>Malpighiales</taxon>
        <taxon>Euphorbiaceae</taxon>
        <taxon>Crotonoideae</taxon>
        <taxon>Jatropheae</taxon>
        <taxon>Jatropha</taxon>
    </lineage>
</organism>
<feature type="compositionally biased region" description="Low complexity" evidence="1">
    <location>
        <begin position="79"/>
        <end position="89"/>
    </location>
</feature>
<gene>
    <name evidence="2" type="ORF">JCGZ_17200</name>
</gene>
<dbReference type="Proteomes" id="UP000027138">
    <property type="component" value="Unassembled WGS sequence"/>
</dbReference>
<proteinExistence type="predicted"/>
<feature type="region of interest" description="Disordered" evidence="1">
    <location>
        <begin position="1"/>
        <end position="109"/>
    </location>
</feature>